<dbReference type="Pfam" id="PF02746">
    <property type="entry name" value="MR_MLE_N"/>
    <property type="match status" value="1"/>
</dbReference>
<dbReference type="InterPro" id="IPR029017">
    <property type="entry name" value="Enolase-like_N"/>
</dbReference>
<dbReference type="EMBL" id="VXPY01000079">
    <property type="protein sequence ID" value="MYD90873.1"/>
    <property type="molecule type" value="Genomic_DNA"/>
</dbReference>
<dbReference type="SFLD" id="SFLDS00001">
    <property type="entry name" value="Enolase"/>
    <property type="match status" value="1"/>
</dbReference>
<dbReference type="SUPFAM" id="SSF51604">
    <property type="entry name" value="Enolase C-terminal domain-like"/>
    <property type="match status" value="1"/>
</dbReference>
<proteinExistence type="predicted"/>
<comment type="caution">
    <text evidence="3">The sequence shown here is derived from an EMBL/GenBank/DDBJ whole genome shotgun (WGS) entry which is preliminary data.</text>
</comment>
<dbReference type="Gene3D" id="3.30.390.10">
    <property type="entry name" value="Enolase-like, N-terminal domain"/>
    <property type="match status" value="1"/>
</dbReference>
<name>A0A6B1DW10_9CHLR</name>
<evidence type="ECO:0000259" key="2">
    <source>
        <dbReference type="SMART" id="SM00922"/>
    </source>
</evidence>
<reference evidence="3" key="1">
    <citation type="submission" date="2019-09" db="EMBL/GenBank/DDBJ databases">
        <title>Characterisation of the sponge microbiome using genome-centric metagenomics.</title>
        <authorList>
            <person name="Engelberts J.P."/>
            <person name="Robbins S.J."/>
            <person name="De Goeij J.M."/>
            <person name="Aranda M."/>
            <person name="Bell S.C."/>
            <person name="Webster N.S."/>
        </authorList>
    </citation>
    <scope>NUCLEOTIDE SEQUENCE</scope>
    <source>
        <strain evidence="3">SB0662_bin_9</strain>
    </source>
</reference>
<dbReference type="PANTHER" id="PTHR48080">
    <property type="entry name" value="D-GALACTONATE DEHYDRATASE-RELATED"/>
    <property type="match status" value="1"/>
</dbReference>
<dbReference type="Gene3D" id="3.20.20.120">
    <property type="entry name" value="Enolase-like C-terminal domain"/>
    <property type="match status" value="1"/>
</dbReference>
<dbReference type="PANTHER" id="PTHR48080:SF2">
    <property type="entry name" value="D-GALACTONATE DEHYDRATASE"/>
    <property type="match status" value="1"/>
</dbReference>
<sequence length="376" mass="41538">MPTIKSVTALLVAYPEPHYRNIERYLVLVRIEDSSGQTGWGECISQFPEATRATKALIDGGLSELLIGRAPMNIEGLWHAMLDRCFWYGSEGIAAFAISAIDMALWDLKGHLLGQPVASLLGGHVTDKVPAMASFILDMDDLDWTVNEFAMHQQSGFRILKAGWGMTPDSQFGTNRERDLLLVDRIRAAVGYEVDVILDVAGHRRFWDLPTAIQRFNDLEPYRLRWIEQPLPSHDLAAHAKLRGAVTTPIGTGEDEWNPESYKRLIESGGVDVVQLDPGRCLGITGCRQVLKMIEAANLDASAHTWSSALNTAASLHMLANSPNHVGMDLKPHPSPMQHELVTDPWVQVDGCVHLRDAPGLGVTVDEAVVAKYAWH</sequence>
<organism evidence="3">
    <name type="scientific">Caldilineaceae bacterium SB0662_bin_9</name>
    <dbReference type="NCBI Taxonomy" id="2605258"/>
    <lineage>
        <taxon>Bacteria</taxon>
        <taxon>Bacillati</taxon>
        <taxon>Chloroflexota</taxon>
        <taxon>Caldilineae</taxon>
        <taxon>Caldilineales</taxon>
        <taxon>Caldilineaceae</taxon>
    </lineage>
</organism>
<dbReference type="AlphaFoldDB" id="A0A6B1DW10"/>
<protein>
    <submittedName>
        <fullName evidence="3">Mandelate racemase/muconate lactonizing enzyme family protein</fullName>
    </submittedName>
</protein>
<dbReference type="Pfam" id="PF13378">
    <property type="entry name" value="MR_MLE_C"/>
    <property type="match status" value="1"/>
</dbReference>
<dbReference type="InterPro" id="IPR013341">
    <property type="entry name" value="Mandelate_racemase_N_dom"/>
</dbReference>
<evidence type="ECO:0000256" key="1">
    <source>
        <dbReference type="ARBA" id="ARBA00023239"/>
    </source>
</evidence>
<feature type="domain" description="Mandelate racemase/muconate lactonizing enzyme C-terminal" evidence="2">
    <location>
        <begin position="146"/>
        <end position="249"/>
    </location>
</feature>
<keyword evidence="1" id="KW-0456">Lyase</keyword>
<dbReference type="InterPro" id="IPR034593">
    <property type="entry name" value="DgoD-like"/>
</dbReference>
<dbReference type="InterPro" id="IPR036849">
    <property type="entry name" value="Enolase-like_C_sf"/>
</dbReference>
<dbReference type="SUPFAM" id="SSF54826">
    <property type="entry name" value="Enolase N-terminal domain-like"/>
    <property type="match status" value="1"/>
</dbReference>
<dbReference type="InterPro" id="IPR013342">
    <property type="entry name" value="Mandelate_racemase_C"/>
</dbReference>
<accession>A0A6B1DW10</accession>
<gene>
    <name evidence="3" type="ORF">F4Y08_11135</name>
</gene>
<dbReference type="SFLD" id="SFLDG00179">
    <property type="entry name" value="mandelate_racemase"/>
    <property type="match status" value="1"/>
</dbReference>
<dbReference type="GO" id="GO:0016829">
    <property type="term" value="F:lyase activity"/>
    <property type="evidence" value="ECO:0007669"/>
    <property type="project" value="UniProtKB-KW"/>
</dbReference>
<dbReference type="SMART" id="SM00922">
    <property type="entry name" value="MR_MLE"/>
    <property type="match status" value="1"/>
</dbReference>
<dbReference type="CDD" id="cd03316">
    <property type="entry name" value="MR_like"/>
    <property type="match status" value="1"/>
</dbReference>
<evidence type="ECO:0000313" key="3">
    <source>
        <dbReference type="EMBL" id="MYD90873.1"/>
    </source>
</evidence>
<dbReference type="InterPro" id="IPR029065">
    <property type="entry name" value="Enolase_C-like"/>
</dbReference>